<keyword evidence="2" id="KW-1003">Cell membrane</keyword>
<protein>
    <submittedName>
        <fullName evidence="9">TRAP transporter large permease subunit</fullName>
    </submittedName>
</protein>
<name>A0ABY4GJ01_9BACI</name>
<gene>
    <name evidence="9" type="ORF">MUN87_15850</name>
</gene>
<evidence type="ECO:0000256" key="7">
    <source>
        <dbReference type="SAM" id="Phobius"/>
    </source>
</evidence>
<proteinExistence type="predicted"/>
<sequence>MTGLTDNKIVILLLINIIILVAGMFLDGSSLIVILAPLFYAIGVSYGIDPVHLGVIMTVNSAIGMFTPPFGLNLFVLMGISRQGLLKLSKGMVPFIAISLIVLYFAVLFRFESKTSLFLTFC</sequence>
<evidence type="ECO:0000313" key="9">
    <source>
        <dbReference type="EMBL" id="UOQ84171.1"/>
    </source>
</evidence>
<dbReference type="Proteomes" id="UP000831537">
    <property type="component" value="Chromosome"/>
</dbReference>
<evidence type="ECO:0000313" key="10">
    <source>
        <dbReference type="Proteomes" id="UP000831537"/>
    </source>
</evidence>
<accession>A0ABY4GJ01</accession>
<feature type="transmembrane region" description="Helical" evidence="7">
    <location>
        <begin position="92"/>
        <end position="111"/>
    </location>
</feature>
<dbReference type="InterPro" id="IPR010656">
    <property type="entry name" value="DctM"/>
</dbReference>
<dbReference type="PANTHER" id="PTHR33362">
    <property type="entry name" value="SIALIC ACID TRAP TRANSPORTER PERMEASE PROTEIN SIAT-RELATED"/>
    <property type="match status" value="1"/>
</dbReference>
<evidence type="ECO:0000256" key="6">
    <source>
        <dbReference type="ARBA" id="ARBA00023136"/>
    </source>
</evidence>
<keyword evidence="10" id="KW-1185">Reference proteome</keyword>
<organism evidence="9 10">
    <name type="scientific">Gracilibacillus salinarum</name>
    <dbReference type="NCBI Taxonomy" id="2932255"/>
    <lineage>
        <taxon>Bacteria</taxon>
        <taxon>Bacillati</taxon>
        <taxon>Bacillota</taxon>
        <taxon>Bacilli</taxon>
        <taxon>Bacillales</taxon>
        <taxon>Bacillaceae</taxon>
        <taxon>Gracilibacillus</taxon>
    </lineage>
</organism>
<dbReference type="Pfam" id="PF06808">
    <property type="entry name" value="DctM"/>
    <property type="match status" value="1"/>
</dbReference>
<evidence type="ECO:0000256" key="3">
    <source>
        <dbReference type="ARBA" id="ARBA00022519"/>
    </source>
</evidence>
<feature type="domain" description="TRAP C4-dicarboxylate transport system permease DctM subunit" evidence="8">
    <location>
        <begin position="1"/>
        <end position="104"/>
    </location>
</feature>
<keyword evidence="5 7" id="KW-1133">Transmembrane helix</keyword>
<reference evidence="9 10" key="1">
    <citation type="submission" date="2022-04" db="EMBL/GenBank/DDBJ databases">
        <title>Gracilibacillus sp. isolated from saltern.</title>
        <authorList>
            <person name="Won M."/>
            <person name="Lee C.-M."/>
            <person name="Woen H.-Y."/>
            <person name="Kwon S.-W."/>
        </authorList>
    </citation>
    <scope>NUCLEOTIDE SEQUENCE [LARGE SCALE GENOMIC DNA]</scope>
    <source>
        <strain evidence="9 10">SSPM10-3</strain>
    </source>
</reference>
<evidence type="ECO:0000259" key="8">
    <source>
        <dbReference type="Pfam" id="PF06808"/>
    </source>
</evidence>
<feature type="transmembrane region" description="Helical" evidence="7">
    <location>
        <begin position="62"/>
        <end position="80"/>
    </location>
</feature>
<keyword evidence="6 7" id="KW-0472">Membrane</keyword>
<keyword evidence="3" id="KW-0997">Cell inner membrane</keyword>
<evidence type="ECO:0000256" key="2">
    <source>
        <dbReference type="ARBA" id="ARBA00022475"/>
    </source>
</evidence>
<dbReference type="InterPro" id="IPR004681">
    <property type="entry name" value="TRAP_DctM"/>
</dbReference>
<comment type="subcellular location">
    <subcellularLocation>
        <location evidence="1">Cell inner membrane</location>
        <topology evidence="1">Multi-pass membrane protein</topology>
    </subcellularLocation>
</comment>
<keyword evidence="4 7" id="KW-0812">Transmembrane</keyword>
<evidence type="ECO:0000256" key="1">
    <source>
        <dbReference type="ARBA" id="ARBA00004429"/>
    </source>
</evidence>
<evidence type="ECO:0000256" key="4">
    <source>
        <dbReference type="ARBA" id="ARBA00022692"/>
    </source>
</evidence>
<feature type="transmembrane region" description="Helical" evidence="7">
    <location>
        <begin position="12"/>
        <end position="42"/>
    </location>
</feature>
<dbReference type="RefSeq" id="WP_244741591.1">
    <property type="nucleotide sequence ID" value="NZ_CP095071.1"/>
</dbReference>
<evidence type="ECO:0000256" key="5">
    <source>
        <dbReference type="ARBA" id="ARBA00022989"/>
    </source>
</evidence>
<dbReference type="EMBL" id="CP095071">
    <property type="protein sequence ID" value="UOQ84171.1"/>
    <property type="molecule type" value="Genomic_DNA"/>
</dbReference>